<dbReference type="InterPro" id="IPR010982">
    <property type="entry name" value="Lambda_DNA-bd_dom_sf"/>
</dbReference>
<reference evidence="5" key="1">
    <citation type="submission" date="2021-03" db="EMBL/GenBank/DDBJ databases">
        <authorList>
            <person name="Kanchanasin P."/>
            <person name="Saeng-In P."/>
            <person name="Phongsopitanun W."/>
            <person name="Yuki M."/>
            <person name="Kudo T."/>
            <person name="Ohkuma M."/>
            <person name="Tanasupawat S."/>
        </authorList>
    </citation>
    <scope>NUCLEOTIDE SEQUENCE</scope>
    <source>
        <strain evidence="5">GKU 128</strain>
    </source>
</reference>
<dbReference type="PANTHER" id="PTHR30146:SF153">
    <property type="entry name" value="LACTOSE OPERON REPRESSOR"/>
    <property type="match status" value="1"/>
</dbReference>
<dbReference type="Gene3D" id="1.10.260.40">
    <property type="entry name" value="lambda repressor-like DNA-binding domains"/>
    <property type="match status" value="1"/>
</dbReference>
<dbReference type="Gene3D" id="3.40.50.2300">
    <property type="match status" value="2"/>
</dbReference>
<evidence type="ECO:0000259" key="4">
    <source>
        <dbReference type="PROSITE" id="PS50932"/>
    </source>
</evidence>
<gene>
    <name evidence="5" type="ORF">J4573_17210</name>
</gene>
<dbReference type="PANTHER" id="PTHR30146">
    <property type="entry name" value="LACI-RELATED TRANSCRIPTIONAL REPRESSOR"/>
    <property type="match status" value="1"/>
</dbReference>
<dbReference type="CDD" id="cd06267">
    <property type="entry name" value="PBP1_LacI_sugar_binding-like"/>
    <property type="match status" value="1"/>
</dbReference>
<accession>A0A939PHW7</accession>
<keyword evidence="2 5" id="KW-0238">DNA-binding</keyword>
<keyword evidence="6" id="KW-1185">Reference proteome</keyword>
<dbReference type="GO" id="GO:0003700">
    <property type="term" value="F:DNA-binding transcription factor activity"/>
    <property type="evidence" value="ECO:0007669"/>
    <property type="project" value="TreeGrafter"/>
</dbReference>
<dbReference type="SUPFAM" id="SSF47413">
    <property type="entry name" value="lambda repressor-like DNA-binding domains"/>
    <property type="match status" value="1"/>
</dbReference>
<dbReference type="CDD" id="cd01392">
    <property type="entry name" value="HTH_LacI"/>
    <property type="match status" value="1"/>
</dbReference>
<keyword evidence="1" id="KW-0805">Transcription regulation</keyword>
<comment type="caution">
    <text evidence="5">The sequence shown here is derived from an EMBL/GenBank/DDBJ whole genome shotgun (WGS) entry which is preliminary data.</text>
</comment>
<dbReference type="RefSeq" id="WP_208256499.1">
    <property type="nucleotide sequence ID" value="NZ_JAGEOJ010000006.1"/>
</dbReference>
<evidence type="ECO:0000313" key="6">
    <source>
        <dbReference type="Proteomes" id="UP000669179"/>
    </source>
</evidence>
<feature type="domain" description="HTH lacI-type" evidence="4">
    <location>
        <begin position="2"/>
        <end position="56"/>
    </location>
</feature>
<dbReference type="GO" id="GO:0000976">
    <property type="term" value="F:transcription cis-regulatory region binding"/>
    <property type="evidence" value="ECO:0007669"/>
    <property type="project" value="TreeGrafter"/>
</dbReference>
<dbReference type="AlphaFoldDB" id="A0A939PHW7"/>
<evidence type="ECO:0000256" key="1">
    <source>
        <dbReference type="ARBA" id="ARBA00023015"/>
    </source>
</evidence>
<organism evidence="5 6">
    <name type="scientific">Actinomadura barringtoniae</name>
    <dbReference type="NCBI Taxonomy" id="1427535"/>
    <lineage>
        <taxon>Bacteria</taxon>
        <taxon>Bacillati</taxon>
        <taxon>Actinomycetota</taxon>
        <taxon>Actinomycetes</taxon>
        <taxon>Streptosporangiales</taxon>
        <taxon>Thermomonosporaceae</taxon>
        <taxon>Actinomadura</taxon>
    </lineage>
</organism>
<dbReference type="SUPFAM" id="SSF53822">
    <property type="entry name" value="Periplasmic binding protein-like I"/>
    <property type="match status" value="1"/>
</dbReference>
<dbReference type="InterPro" id="IPR028082">
    <property type="entry name" value="Peripla_BP_I"/>
</dbReference>
<evidence type="ECO:0000313" key="5">
    <source>
        <dbReference type="EMBL" id="MBO2448846.1"/>
    </source>
</evidence>
<dbReference type="Pfam" id="PF00356">
    <property type="entry name" value="LacI"/>
    <property type="match status" value="1"/>
</dbReference>
<sequence>MVKISDVARHAGVSPSTVSYVLSGKRSISEETRRRVQDSISELGYRPHAGARALASSRSNVLALVVPLRTGIHVPVVMQFAVSVVTTARRHDHDVLLLTQEEGDEGLRRVADSALVDALIVMDVQLRDERLPMLRTLDRPSVLIGFPAETEGLTCIDLDFRAAGEACLGHLAGLGHRVVGLIGSPPEVYERGTGFAERTTEGFLAAAGEHGVDASVHPCEATADAARALVERLLDEHPDLTGVVVHNEPVLDAVVKAFQAAGRRVPEDLSVVAICPDELAEHAELPLTSVAIPAEEVGRGAVELLMDKLDGKDVPAATLLPPRLTARASTAPAAAG</sequence>
<name>A0A939PHW7_9ACTN</name>
<dbReference type="PROSITE" id="PS50932">
    <property type="entry name" value="HTH_LACI_2"/>
    <property type="match status" value="1"/>
</dbReference>
<dbReference type="SMART" id="SM00354">
    <property type="entry name" value="HTH_LACI"/>
    <property type="match status" value="1"/>
</dbReference>
<dbReference type="InterPro" id="IPR046335">
    <property type="entry name" value="LacI/GalR-like_sensor"/>
</dbReference>
<dbReference type="PROSITE" id="PS00356">
    <property type="entry name" value="HTH_LACI_1"/>
    <property type="match status" value="1"/>
</dbReference>
<protein>
    <submittedName>
        <fullName evidence="5">LacI family DNA-binding transcriptional regulator</fullName>
    </submittedName>
</protein>
<keyword evidence="3" id="KW-0804">Transcription</keyword>
<evidence type="ECO:0000256" key="2">
    <source>
        <dbReference type="ARBA" id="ARBA00023125"/>
    </source>
</evidence>
<dbReference type="Proteomes" id="UP000669179">
    <property type="component" value="Unassembled WGS sequence"/>
</dbReference>
<dbReference type="EMBL" id="JAGEOJ010000006">
    <property type="protein sequence ID" value="MBO2448846.1"/>
    <property type="molecule type" value="Genomic_DNA"/>
</dbReference>
<proteinExistence type="predicted"/>
<evidence type="ECO:0000256" key="3">
    <source>
        <dbReference type="ARBA" id="ARBA00023163"/>
    </source>
</evidence>
<dbReference type="InterPro" id="IPR000843">
    <property type="entry name" value="HTH_LacI"/>
</dbReference>
<dbReference type="Pfam" id="PF13377">
    <property type="entry name" value="Peripla_BP_3"/>
    <property type="match status" value="1"/>
</dbReference>